<evidence type="ECO:0000256" key="1">
    <source>
        <dbReference type="SAM" id="SignalP"/>
    </source>
</evidence>
<dbReference type="Proteomes" id="UP000504606">
    <property type="component" value="Unplaced"/>
</dbReference>
<gene>
    <name evidence="3" type="primary">LOC113202420</name>
</gene>
<dbReference type="KEGG" id="foc:113202420"/>
<evidence type="ECO:0000313" key="2">
    <source>
        <dbReference type="Proteomes" id="UP000504606"/>
    </source>
</evidence>
<protein>
    <submittedName>
        <fullName evidence="3">Uncharacterized protein LOC113202420</fullName>
    </submittedName>
</protein>
<sequence>MHNTASIMKVGSGLVLLQLLAAVVAAPRPEETPGTQSHLDVVMVTQSPAEAIEDAIRYDPDVAAALKNNDTQLYLLKSVTYTNGTAEDLGLPKEELLPGGAPDRVKVADKIVYSPVDNGTNITQNTESSTEQLSSASVHATLQLVPVPIN</sequence>
<dbReference type="RefSeq" id="XP_026272415.1">
    <property type="nucleotide sequence ID" value="XM_026416630.2"/>
</dbReference>
<dbReference type="OrthoDB" id="8195297at2759"/>
<feature type="signal peptide" evidence="1">
    <location>
        <begin position="1"/>
        <end position="25"/>
    </location>
</feature>
<keyword evidence="1" id="KW-0732">Signal</keyword>
<dbReference type="AlphaFoldDB" id="A0A6J1RZP2"/>
<evidence type="ECO:0000313" key="3">
    <source>
        <dbReference type="RefSeq" id="XP_026272415.1"/>
    </source>
</evidence>
<feature type="chain" id="PRO_5026656598" evidence="1">
    <location>
        <begin position="26"/>
        <end position="150"/>
    </location>
</feature>
<organism evidence="2 3">
    <name type="scientific">Frankliniella occidentalis</name>
    <name type="common">Western flower thrips</name>
    <name type="synonym">Euthrips occidentalis</name>
    <dbReference type="NCBI Taxonomy" id="133901"/>
    <lineage>
        <taxon>Eukaryota</taxon>
        <taxon>Metazoa</taxon>
        <taxon>Ecdysozoa</taxon>
        <taxon>Arthropoda</taxon>
        <taxon>Hexapoda</taxon>
        <taxon>Insecta</taxon>
        <taxon>Pterygota</taxon>
        <taxon>Neoptera</taxon>
        <taxon>Paraneoptera</taxon>
        <taxon>Thysanoptera</taxon>
        <taxon>Terebrantia</taxon>
        <taxon>Thripoidea</taxon>
        <taxon>Thripidae</taxon>
        <taxon>Frankliniella</taxon>
    </lineage>
</organism>
<reference evidence="3" key="1">
    <citation type="submission" date="2025-08" db="UniProtKB">
        <authorList>
            <consortium name="RefSeq"/>
        </authorList>
    </citation>
    <scope>IDENTIFICATION</scope>
    <source>
        <tissue evidence="3">Whole organism</tissue>
    </source>
</reference>
<proteinExistence type="predicted"/>
<dbReference type="GeneID" id="113202420"/>
<keyword evidence="2" id="KW-1185">Reference proteome</keyword>
<accession>A0A6J1RZP2</accession>
<name>A0A6J1RZP2_FRAOC</name>